<protein>
    <submittedName>
        <fullName evidence="5">DNA-binding transcriptional regulator, XRE-family HTH domain</fullName>
    </submittedName>
    <submittedName>
        <fullName evidence="4">Helix-turn-helix domain-containing protein</fullName>
    </submittedName>
    <submittedName>
        <fullName evidence="3">Helix-turn-helix transcriptional regulator</fullName>
    </submittedName>
</protein>
<name>A0AAQ1MAY7_9FIRM</name>
<reference evidence="3" key="4">
    <citation type="submission" date="2022-06" db="EMBL/GenBank/DDBJ databases">
        <title>Isolation of gut microbiota from human fecal samples.</title>
        <authorList>
            <person name="Pamer E.G."/>
            <person name="Barat B."/>
            <person name="Waligurski E."/>
            <person name="Medina S."/>
            <person name="Paddock L."/>
            <person name="Mostad J."/>
        </authorList>
    </citation>
    <scope>NUCLEOTIDE SEQUENCE</scope>
    <source>
        <strain evidence="3">DFI.7.96</strain>
    </source>
</reference>
<sequence length="108" mass="12443">MEKVDYAGLGRRIRYFRKRRGLTQEELANLVELTQKHISNIECAHSIPTLQTFVKISNCLQVPPDLLLGDSLAFSYPGRAEEVASLIRSCSRRQLAEVEQYIFYILQK</sequence>
<dbReference type="Proteomes" id="UP001205063">
    <property type="component" value="Unassembled WGS sequence"/>
</dbReference>
<evidence type="ECO:0000256" key="1">
    <source>
        <dbReference type="ARBA" id="ARBA00023125"/>
    </source>
</evidence>
<dbReference type="GO" id="GO:0003677">
    <property type="term" value="F:DNA binding"/>
    <property type="evidence" value="ECO:0007669"/>
    <property type="project" value="UniProtKB-KW"/>
</dbReference>
<dbReference type="SMART" id="SM00530">
    <property type="entry name" value="HTH_XRE"/>
    <property type="match status" value="1"/>
</dbReference>
<accession>A0AAQ1MAY7</accession>
<keyword evidence="7" id="KW-1185">Reference proteome</keyword>
<dbReference type="Proteomes" id="UP000184089">
    <property type="component" value="Unassembled WGS sequence"/>
</dbReference>
<reference evidence="6" key="2">
    <citation type="submission" date="2016-11" db="EMBL/GenBank/DDBJ databases">
        <authorList>
            <person name="Jaros S."/>
            <person name="Januszkiewicz K."/>
            <person name="Wedrychowicz H."/>
        </authorList>
    </citation>
    <scope>NUCLEOTIDE SEQUENCE [LARGE SCALE GENOMIC DNA]</scope>
    <source>
        <strain evidence="6">DSM 4029</strain>
    </source>
</reference>
<dbReference type="SUPFAM" id="SSF47413">
    <property type="entry name" value="lambda repressor-like DNA-binding domains"/>
    <property type="match status" value="1"/>
</dbReference>
<evidence type="ECO:0000313" key="5">
    <source>
        <dbReference type="EMBL" id="SHF65829.1"/>
    </source>
</evidence>
<dbReference type="CDD" id="cd00093">
    <property type="entry name" value="HTH_XRE"/>
    <property type="match status" value="1"/>
</dbReference>
<dbReference type="AlphaFoldDB" id="A0AAQ1MAY7"/>
<dbReference type="EMBL" id="WWVX01000001">
    <property type="protein sequence ID" value="MZL68580.1"/>
    <property type="molecule type" value="Genomic_DNA"/>
</dbReference>
<keyword evidence="1 5" id="KW-0238">DNA-binding</keyword>
<reference evidence="5" key="1">
    <citation type="submission" date="2016-11" db="EMBL/GenBank/DDBJ databases">
        <authorList>
            <person name="Varghese N."/>
            <person name="Submissions S."/>
        </authorList>
    </citation>
    <scope>NUCLEOTIDE SEQUENCE</scope>
    <source>
        <strain evidence="5">DSM 4029</strain>
    </source>
</reference>
<evidence type="ECO:0000313" key="4">
    <source>
        <dbReference type="EMBL" id="MZL68580.1"/>
    </source>
</evidence>
<dbReference type="EMBL" id="JANGAB010000002">
    <property type="protein sequence ID" value="MCQ4949238.1"/>
    <property type="molecule type" value="Genomic_DNA"/>
</dbReference>
<dbReference type="InterPro" id="IPR050807">
    <property type="entry name" value="TransReg_Diox_bact_type"/>
</dbReference>
<dbReference type="PANTHER" id="PTHR46797:SF24">
    <property type="entry name" value="DNA-BINDING PHAGE PROTEIN"/>
    <property type="match status" value="1"/>
</dbReference>
<dbReference type="InterPro" id="IPR010982">
    <property type="entry name" value="Lambda_DNA-bd_dom_sf"/>
</dbReference>
<dbReference type="PROSITE" id="PS50943">
    <property type="entry name" value="HTH_CROC1"/>
    <property type="match status" value="1"/>
</dbReference>
<dbReference type="EMBL" id="FQVY01000001">
    <property type="protein sequence ID" value="SHF65829.1"/>
    <property type="molecule type" value="Genomic_DNA"/>
</dbReference>
<comment type="caution">
    <text evidence="5">The sequence shown here is derived from an EMBL/GenBank/DDBJ whole genome shotgun (WGS) entry which is preliminary data.</text>
</comment>
<dbReference type="Gene3D" id="1.10.260.40">
    <property type="entry name" value="lambda repressor-like DNA-binding domains"/>
    <property type="match status" value="1"/>
</dbReference>
<gene>
    <name evidence="4" type="ORF">GT747_02160</name>
    <name evidence="3" type="ORF">NE646_06100</name>
    <name evidence="5" type="ORF">SAMN05444424_0227</name>
</gene>
<evidence type="ECO:0000313" key="6">
    <source>
        <dbReference type="Proteomes" id="UP000184089"/>
    </source>
</evidence>
<dbReference type="Pfam" id="PF01381">
    <property type="entry name" value="HTH_3"/>
    <property type="match status" value="1"/>
</dbReference>
<feature type="domain" description="HTH cro/C1-type" evidence="2">
    <location>
        <begin position="13"/>
        <end position="67"/>
    </location>
</feature>
<dbReference type="PANTHER" id="PTHR46797">
    <property type="entry name" value="HTH-TYPE TRANSCRIPTIONAL REGULATOR"/>
    <property type="match status" value="1"/>
</dbReference>
<dbReference type="GO" id="GO:0003700">
    <property type="term" value="F:DNA-binding transcription factor activity"/>
    <property type="evidence" value="ECO:0007669"/>
    <property type="project" value="TreeGrafter"/>
</dbReference>
<evidence type="ECO:0000313" key="7">
    <source>
        <dbReference type="Proteomes" id="UP000474718"/>
    </source>
</evidence>
<dbReference type="GO" id="GO:0005829">
    <property type="term" value="C:cytosol"/>
    <property type="evidence" value="ECO:0007669"/>
    <property type="project" value="TreeGrafter"/>
</dbReference>
<reference evidence="4 7" key="3">
    <citation type="journal article" date="2019" name="Nat. Med.">
        <title>A library of human gut bacterial isolates paired with longitudinal multiomics data enables mechanistic microbiome research.</title>
        <authorList>
            <person name="Poyet M."/>
            <person name="Groussin M."/>
            <person name="Gibbons S.M."/>
            <person name="Avila-Pacheco J."/>
            <person name="Jiang X."/>
            <person name="Kearney S.M."/>
            <person name="Perrotta A.R."/>
            <person name="Berdy B."/>
            <person name="Zhao S."/>
            <person name="Lieberman T.D."/>
            <person name="Swanson P.K."/>
            <person name="Smith M."/>
            <person name="Roesemann S."/>
            <person name="Alexander J.E."/>
            <person name="Rich S.A."/>
            <person name="Livny J."/>
            <person name="Vlamakis H."/>
            <person name="Clish C."/>
            <person name="Bullock K."/>
            <person name="Deik A."/>
            <person name="Scott J."/>
            <person name="Pierce K.A."/>
            <person name="Xavier R.J."/>
            <person name="Alm E.J."/>
        </authorList>
    </citation>
    <scope>NUCLEOTIDE SEQUENCE [LARGE SCALE GENOMIC DNA]</scope>
    <source>
        <strain evidence="4 7">BIOML-A2</strain>
    </source>
</reference>
<dbReference type="RefSeq" id="WP_021659367.1">
    <property type="nucleotide sequence ID" value="NZ_FQVY01000001.1"/>
</dbReference>
<organism evidence="5 6">
    <name type="scientific">Bittarella massiliensis</name>
    <name type="common">ex Durand et al. 2017</name>
    <dbReference type="NCBI Taxonomy" id="1720313"/>
    <lineage>
        <taxon>Bacteria</taxon>
        <taxon>Bacillati</taxon>
        <taxon>Bacillota</taxon>
        <taxon>Clostridia</taxon>
        <taxon>Eubacteriales</taxon>
        <taxon>Oscillospiraceae</taxon>
        <taxon>Bittarella (ex Durand et al. 2017)</taxon>
    </lineage>
</organism>
<proteinExistence type="predicted"/>
<dbReference type="InterPro" id="IPR001387">
    <property type="entry name" value="Cro/C1-type_HTH"/>
</dbReference>
<dbReference type="Proteomes" id="UP000474718">
    <property type="component" value="Unassembled WGS sequence"/>
</dbReference>
<evidence type="ECO:0000259" key="2">
    <source>
        <dbReference type="PROSITE" id="PS50943"/>
    </source>
</evidence>
<evidence type="ECO:0000313" key="3">
    <source>
        <dbReference type="EMBL" id="MCQ4949238.1"/>
    </source>
</evidence>